<protein>
    <submittedName>
        <fullName evidence="1">Uncharacterized protein</fullName>
    </submittedName>
</protein>
<dbReference type="OrthoDB" id="8441904at2"/>
<evidence type="ECO:0000313" key="2">
    <source>
        <dbReference type="Proteomes" id="UP000199664"/>
    </source>
</evidence>
<keyword evidence="2" id="KW-1185">Reference proteome</keyword>
<dbReference type="RefSeq" id="WP_091829178.1">
    <property type="nucleotide sequence ID" value="NZ_FOAN01000001.1"/>
</dbReference>
<gene>
    <name evidence="1" type="ORF">SAMN04515666_101352</name>
</gene>
<proteinExistence type="predicted"/>
<dbReference type="EMBL" id="FOAN01000001">
    <property type="protein sequence ID" value="SEK37337.1"/>
    <property type="molecule type" value="Genomic_DNA"/>
</dbReference>
<evidence type="ECO:0000313" key="1">
    <source>
        <dbReference type="EMBL" id="SEK37337.1"/>
    </source>
</evidence>
<dbReference type="Proteomes" id="UP000199664">
    <property type="component" value="Unassembled WGS sequence"/>
</dbReference>
<accession>A0A1H7GIF5</accession>
<name>A0A1H7GIF5_9HYPH</name>
<dbReference type="STRING" id="1036779.SAMN04515666_101352"/>
<organism evidence="1 2">
    <name type="scientific">Bosea lupini</name>
    <dbReference type="NCBI Taxonomy" id="1036779"/>
    <lineage>
        <taxon>Bacteria</taxon>
        <taxon>Pseudomonadati</taxon>
        <taxon>Pseudomonadota</taxon>
        <taxon>Alphaproteobacteria</taxon>
        <taxon>Hyphomicrobiales</taxon>
        <taxon>Boseaceae</taxon>
        <taxon>Bosea</taxon>
    </lineage>
</organism>
<dbReference type="AlphaFoldDB" id="A0A1H7GIF5"/>
<sequence>MRDKLGLVNAAMAAFGATPLQSLDAETPAGRAADLAYDATVDAMLGFYPWSFARMTVPLTQLADEPVNGWAHKYLLPSNRLSLPHRILANPRDPDRTLKAWAIEAGHLYADAEPLWGVFSFRVDPEDWSPVFYQAVIYALAAALVVPISGNATGAVETMRALAFGTPGENMRGGFMGQAMQADARNQPSRALGFDDNPLAMERA</sequence>
<reference evidence="2" key="1">
    <citation type="submission" date="2016-10" db="EMBL/GenBank/DDBJ databases">
        <authorList>
            <person name="Varghese N."/>
            <person name="Submissions S."/>
        </authorList>
    </citation>
    <scope>NUCLEOTIDE SEQUENCE [LARGE SCALE GENOMIC DNA]</scope>
    <source>
        <strain evidence="2">LMG 26383,CCUG 61248,R- 45681</strain>
    </source>
</reference>